<evidence type="ECO:0000313" key="3">
    <source>
        <dbReference type="Proteomes" id="UP001469365"/>
    </source>
</evidence>
<reference evidence="2 3" key="1">
    <citation type="submission" date="2024-04" db="EMBL/GenBank/DDBJ databases">
        <title>draft genome sequnece of Paenibacillus filicis.</title>
        <authorList>
            <person name="Kim D.-U."/>
        </authorList>
    </citation>
    <scope>NUCLEOTIDE SEQUENCE [LARGE SCALE GENOMIC DNA]</scope>
    <source>
        <strain evidence="2 3">KACC14197</strain>
    </source>
</reference>
<accession>A0ABU9DV93</accession>
<proteinExistence type="predicted"/>
<keyword evidence="1" id="KW-1133">Transmembrane helix</keyword>
<keyword evidence="1" id="KW-0812">Transmembrane</keyword>
<gene>
    <name evidence="2" type="ORF">WMW72_30135</name>
</gene>
<organism evidence="2 3">
    <name type="scientific">Paenibacillus filicis</name>
    <dbReference type="NCBI Taxonomy" id="669464"/>
    <lineage>
        <taxon>Bacteria</taxon>
        <taxon>Bacillati</taxon>
        <taxon>Bacillota</taxon>
        <taxon>Bacilli</taxon>
        <taxon>Bacillales</taxon>
        <taxon>Paenibacillaceae</taxon>
        <taxon>Paenibacillus</taxon>
    </lineage>
</organism>
<dbReference type="Proteomes" id="UP001469365">
    <property type="component" value="Unassembled WGS sequence"/>
</dbReference>
<dbReference type="RefSeq" id="WP_341419393.1">
    <property type="nucleotide sequence ID" value="NZ_JBBPCC010000027.1"/>
</dbReference>
<dbReference type="InterPro" id="IPR018750">
    <property type="entry name" value="DUF2306_membrane"/>
</dbReference>
<keyword evidence="3" id="KW-1185">Reference proteome</keyword>
<feature type="transmembrane region" description="Helical" evidence="1">
    <location>
        <begin position="43"/>
        <end position="67"/>
    </location>
</feature>
<dbReference type="Pfam" id="PF10067">
    <property type="entry name" value="DUF2306"/>
    <property type="match status" value="1"/>
</dbReference>
<comment type="caution">
    <text evidence="2">The sequence shown here is derived from an EMBL/GenBank/DDBJ whole genome shotgun (WGS) entry which is preliminary data.</text>
</comment>
<name>A0ABU9DV93_9BACL</name>
<feature type="transmembrane region" description="Helical" evidence="1">
    <location>
        <begin position="6"/>
        <end position="31"/>
    </location>
</feature>
<evidence type="ECO:0000256" key="1">
    <source>
        <dbReference type="SAM" id="Phobius"/>
    </source>
</evidence>
<sequence>MASGGWIARTGFLTMDIGWLATTWLGVLAILRGRVREHRGWMLRSYAFTLAAVTLRLYQFPLMLLFAGQFEPGYRVVAWLCWVPNLLIAEWVARRQHLT</sequence>
<evidence type="ECO:0000313" key="2">
    <source>
        <dbReference type="EMBL" id="MEK8132166.1"/>
    </source>
</evidence>
<protein>
    <submittedName>
        <fullName evidence="2">DUF2306 domain-containing protein</fullName>
    </submittedName>
</protein>
<keyword evidence="1" id="KW-0472">Membrane</keyword>
<dbReference type="EMBL" id="JBBPCC010000027">
    <property type="protein sequence ID" value="MEK8132166.1"/>
    <property type="molecule type" value="Genomic_DNA"/>
</dbReference>